<dbReference type="HOGENOM" id="CLU_134920_0_0_9"/>
<dbReference type="AlphaFoldDB" id="K4LIV2"/>
<dbReference type="eggNOG" id="ENOG5032T7A">
    <property type="taxonomic scope" value="Bacteria"/>
</dbReference>
<evidence type="ECO:0000313" key="2">
    <source>
        <dbReference type="Proteomes" id="UP000000467"/>
    </source>
</evidence>
<dbReference type="EMBL" id="CP003732">
    <property type="protein sequence ID" value="AFV11885.1"/>
    <property type="molecule type" value="Genomic_DNA"/>
</dbReference>
<organism evidence="1 2">
    <name type="scientific">Thermacetogenium phaeum (strain ATCC BAA-254 / DSM 26808 / PB)</name>
    <dbReference type="NCBI Taxonomy" id="1089553"/>
    <lineage>
        <taxon>Bacteria</taxon>
        <taxon>Bacillati</taxon>
        <taxon>Bacillota</taxon>
        <taxon>Clostridia</taxon>
        <taxon>Thermoanaerobacterales</taxon>
        <taxon>Thermoanaerobacteraceae</taxon>
        <taxon>Thermacetogenium</taxon>
    </lineage>
</organism>
<protein>
    <submittedName>
        <fullName evidence="1">Uncharacterized protein</fullName>
    </submittedName>
</protein>
<name>K4LIV2_THEPS</name>
<evidence type="ECO:0000313" key="1">
    <source>
        <dbReference type="EMBL" id="AFV11885.1"/>
    </source>
</evidence>
<dbReference type="RefSeq" id="WP_015050765.1">
    <property type="nucleotide sequence ID" value="NC_018870.1"/>
</dbReference>
<gene>
    <name evidence="1" type="ordered locus">Tph_c16820</name>
</gene>
<reference evidence="1 2" key="1">
    <citation type="journal article" date="2012" name="BMC Genomics">
        <title>Genome-guided analysis of physiological and morphological traits of the fermentative acetate oxidizer Thermacetogenium phaeum.</title>
        <authorList>
            <person name="Oehler D."/>
            <person name="Poehlein A."/>
            <person name="Leimbach A."/>
            <person name="Muller N."/>
            <person name="Daniel R."/>
            <person name="Gottschalk G."/>
            <person name="Schink B."/>
        </authorList>
    </citation>
    <scope>NUCLEOTIDE SEQUENCE [LARGE SCALE GENOMIC DNA]</scope>
    <source>
        <strain evidence="2">ATCC BAA-254 / DSM 26808 / PB</strain>
    </source>
</reference>
<sequence length="125" mass="13563">MQLEQGERSILAYFPTSSKARQAGRELQRAGFTEMQIDRISRFGFNADASFDNPINNADTLSGLTQFSADGESRNTLLAAEPSASGIGNRDYGVAGGRAFLLTLVTTEDRVEEAVQIIKKNDGMV</sequence>
<dbReference type="KEGG" id="tpz:Tph_c16820"/>
<accession>K4LIV2</accession>
<dbReference type="OrthoDB" id="1682554at2"/>
<dbReference type="Proteomes" id="UP000000467">
    <property type="component" value="Chromosome"/>
</dbReference>
<proteinExistence type="predicted"/>
<keyword evidence="2" id="KW-1185">Reference proteome</keyword>